<name>A9HT78_GLUDA</name>
<gene>
    <name evidence="1" type="ordered locus">GDI3907</name>
</gene>
<dbReference type="Proteomes" id="UP000001176">
    <property type="component" value="Plasmid pGDIPal5I"/>
</dbReference>
<dbReference type="KEGG" id="gdi:GDI3907"/>
<keyword evidence="1" id="KW-0614">Plasmid</keyword>
<geneLocation type="plasmid" evidence="1 2">
    <name>pGDIPal5I</name>
</geneLocation>
<accession>A9HT78</accession>
<organism evidence="1 2">
    <name type="scientific">Gluconacetobacter diazotrophicus (strain ATCC 49037 / DSM 5601 / CCUG 37298 / CIP 103539 / LMG 7603 / PAl5)</name>
    <dbReference type="NCBI Taxonomy" id="272568"/>
    <lineage>
        <taxon>Bacteria</taxon>
        <taxon>Pseudomonadati</taxon>
        <taxon>Pseudomonadota</taxon>
        <taxon>Alphaproteobacteria</taxon>
        <taxon>Acetobacterales</taxon>
        <taxon>Acetobacteraceae</taxon>
        <taxon>Gluconacetobacter</taxon>
    </lineage>
</organism>
<reference evidence="2" key="1">
    <citation type="journal article" date="2009" name="BMC Genomics">
        <title>Complete genome sequence of the sugarcane nitrogen-fixing endophyte Gluconacetobacter diazotrophicus Pal5.</title>
        <authorList>
            <person name="Bertalan M."/>
            <person name="Albano R."/>
            <person name="Padua V."/>
            <person name="Rouws L."/>
            <person name="Rojas C."/>
            <person name="Hemerly A."/>
            <person name="Teixeira K."/>
            <person name="Schwab S."/>
            <person name="Araujo J."/>
            <person name="Oliveira A."/>
            <person name="Franca L."/>
            <person name="Magalhaes V."/>
            <person name="Alqueres S."/>
            <person name="Cardoso A."/>
            <person name="Almeida W."/>
            <person name="Loureiro M.M."/>
            <person name="Nogueira E."/>
            <person name="Cidade D."/>
            <person name="Oliveira D."/>
            <person name="Simao T."/>
            <person name="Macedo J."/>
            <person name="Valadao A."/>
            <person name="Dreschsel M."/>
            <person name="Freitas F."/>
            <person name="Vidal M."/>
            <person name="Guedes H."/>
            <person name="Rodrigues E."/>
            <person name="Meneses C."/>
            <person name="Brioso P."/>
            <person name="Pozzer L."/>
            <person name="Figueiredo D."/>
            <person name="Montano H."/>
            <person name="Junior J."/>
            <person name="Filho G."/>
            <person name="Flores V."/>
            <person name="Ferreira B."/>
            <person name="Branco A."/>
            <person name="Gonzalez P."/>
            <person name="Guillobel H."/>
            <person name="Lemos M."/>
            <person name="Seibel L."/>
            <person name="Macedo J."/>
            <person name="Alves-Ferreira M."/>
            <person name="Sachetto-Martins G."/>
            <person name="Coelho A."/>
            <person name="Santos E."/>
            <person name="Amaral G."/>
            <person name="Neves A."/>
            <person name="Pacheco A.B."/>
            <person name="Carvalho D."/>
            <person name="Lery L."/>
            <person name="Bisch P."/>
            <person name="Rossle S.C."/>
            <person name="Urmenyi T."/>
            <person name="Kruger W.V."/>
            <person name="Martins O."/>
            <person name="Baldani J.I."/>
            <person name="Ferreira P.C."/>
        </authorList>
    </citation>
    <scope>NUCLEOTIDE SEQUENCE [LARGE SCALE GENOMIC DNA]</scope>
    <source>
        <strain evidence="2">ATCC 49037 / DSM 5601 / CCUG 37298 / CIP 103539 / LMG 7603 / PAl5</strain>
        <plasmid evidence="2">pGDIPal5I</plasmid>
    </source>
</reference>
<proteinExistence type="predicted"/>
<keyword evidence="2" id="KW-1185">Reference proteome</keyword>
<dbReference type="EMBL" id="AM889287">
    <property type="protein sequence ID" value="CAP57871.1"/>
    <property type="molecule type" value="Genomic_DNA"/>
</dbReference>
<evidence type="ECO:0000313" key="2">
    <source>
        <dbReference type="Proteomes" id="UP000001176"/>
    </source>
</evidence>
<sequence length="138" mass="15321">MIPRPAFDHGHACIVCRAFDQPHSFIPDLLNDCHNAARLKRHDHGIQNRGGEGRGSQDKTRQACIFRTKESVLQPHGRADVIALGHLVIDPSEDGQPLALQQPARLNLEHGPLACLPSRSVENVKQGNKCQNYYQAAY</sequence>
<protein>
    <submittedName>
        <fullName evidence="1">Uncharacterized protein</fullName>
    </submittedName>
</protein>
<evidence type="ECO:0000313" key="1">
    <source>
        <dbReference type="EMBL" id="CAP57871.1"/>
    </source>
</evidence>
<dbReference type="AlphaFoldDB" id="A9HT78"/>